<reference evidence="3 4" key="1">
    <citation type="submission" date="2016-05" db="EMBL/GenBank/DDBJ databases">
        <authorList>
            <person name="Naeem Raeece"/>
        </authorList>
    </citation>
    <scope>NUCLEOTIDE SEQUENCE [LARGE SCALE GENOMIC DNA]</scope>
</reference>
<dbReference type="EMBL" id="FLQV01001557">
    <property type="protein sequence ID" value="SBS99844.1"/>
    <property type="molecule type" value="Genomic_DNA"/>
</dbReference>
<dbReference type="EMBL" id="FLQU01000349">
    <property type="protein sequence ID" value="SBS84284.1"/>
    <property type="molecule type" value="Genomic_DNA"/>
</dbReference>
<accession>A0A1A8X5G0</accession>
<gene>
    <name evidence="2" type="ORF">POVCU1_055500</name>
    <name evidence="1" type="ORF">POVCU2_0025330</name>
</gene>
<reference evidence="2" key="2">
    <citation type="submission" date="2016-05" db="EMBL/GenBank/DDBJ databases">
        <authorList>
            <person name="Lavstsen T."/>
            <person name="Jespersen J.S."/>
        </authorList>
    </citation>
    <scope>NUCLEOTIDE SEQUENCE [LARGE SCALE GENOMIC DNA]</scope>
</reference>
<organism evidence="2 3">
    <name type="scientific">Plasmodium ovale curtisi</name>
    <dbReference type="NCBI Taxonomy" id="864141"/>
    <lineage>
        <taxon>Eukaryota</taxon>
        <taxon>Sar</taxon>
        <taxon>Alveolata</taxon>
        <taxon>Apicomplexa</taxon>
        <taxon>Aconoidasida</taxon>
        <taxon>Haemosporida</taxon>
        <taxon>Plasmodiidae</taxon>
        <taxon>Plasmodium</taxon>
        <taxon>Plasmodium (Plasmodium)</taxon>
    </lineage>
</organism>
<protein>
    <submittedName>
        <fullName evidence="2">Uncharacterized protein</fullName>
    </submittedName>
</protein>
<evidence type="ECO:0000313" key="2">
    <source>
        <dbReference type="EMBL" id="SBS99844.1"/>
    </source>
</evidence>
<name>A0A1A8X5G0_PLAOA</name>
<dbReference type="Proteomes" id="UP000078560">
    <property type="component" value="Unassembled WGS sequence"/>
</dbReference>
<dbReference type="AlphaFoldDB" id="A0A1A8X5G0"/>
<sequence>MERHKWNDTNGEEQVERNKWERRNWSNANRGICRTSWKQKRYEGNIKLNGVYTGNYQQLCKHEKEDFFTKVHTCMRNGG</sequence>
<evidence type="ECO:0000313" key="3">
    <source>
        <dbReference type="Proteomes" id="UP000078546"/>
    </source>
</evidence>
<evidence type="ECO:0000313" key="1">
    <source>
        <dbReference type="EMBL" id="SBS84284.1"/>
    </source>
</evidence>
<evidence type="ECO:0000313" key="4">
    <source>
        <dbReference type="Proteomes" id="UP000078560"/>
    </source>
</evidence>
<proteinExistence type="predicted"/>
<dbReference type="Proteomes" id="UP000078546">
    <property type="component" value="Unassembled WGS sequence"/>
</dbReference>